<name>A0AAW2S330_9LAMI</name>
<comment type="caution">
    <text evidence="1">The sequence shown here is derived from an EMBL/GenBank/DDBJ whole genome shotgun (WGS) entry which is preliminary data.</text>
</comment>
<sequence length="105" mass="12669">VGLLNWSKREIGNVSSRISNLEKRLQELRNGLIMPNFKAEELKIQMELDDLKQDEECMWKQRSRVDWLRNGDKNTSFFHPRASERKRINEVLKIKDEQGQWREKE</sequence>
<reference evidence="1" key="2">
    <citation type="journal article" date="2024" name="Plant">
        <title>Genomic evolution and insights into agronomic trait innovations of Sesamum species.</title>
        <authorList>
            <person name="Miao H."/>
            <person name="Wang L."/>
            <person name="Qu L."/>
            <person name="Liu H."/>
            <person name="Sun Y."/>
            <person name="Le M."/>
            <person name="Wang Q."/>
            <person name="Wei S."/>
            <person name="Zheng Y."/>
            <person name="Lin W."/>
            <person name="Duan Y."/>
            <person name="Cao H."/>
            <person name="Xiong S."/>
            <person name="Wang X."/>
            <person name="Wei L."/>
            <person name="Li C."/>
            <person name="Ma Q."/>
            <person name="Ju M."/>
            <person name="Zhao R."/>
            <person name="Li G."/>
            <person name="Mu C."/>
            <person name="Tian Q."/>
            <person name="Mei H."/>
            <person name="Zhang T."/>
            <person name="Gao T."/>
            <person name="Zhang H."/>
        </authorList>
    </citation>
    <scope>NUCLEOTIDE SEQUENCE</scope>
    <source>
        <strain evidence="1">KEN1</strain>
    </source>
</reference>
<gene>
    <name evidence="1" type="ORF">Slati_4539800</name>
</gene>
<accession>A0AAW2S330</accession>
<feature type="non-terminal residue" evidence="1">
    <location>
        <position position="1"/>
    </location>
</feature>
<protein>
    <submittedName>
        <fullName evidence="1">Uncharacterized protein</fullName>
    </submittedName>
</protein>
<dbReference type="AlphaFoldDB" id="A0AAW2S330"/>
<organism evidence="1">
    <name type="scientific">Sesamum latifolium</name>
    <dbReference type="NCBI Taxonomy" id="2727402"/>
    <lineage>
        <taxon>Eukaryota</taxon>
        <taxon>Viridiplantae</taxon>
        <taxon>Streptophyta</taxon>
        <taxon>Embryophyta</taxon>
        <taxon>Tracheophyta</taxon>
        <taxon>Spermatophyta</taxon>
        <taxon>Magnoliopsida</taxon>
        <taxon>eudicotyledons</taxon>
        <taxon>Gunneridae</taxon>
        <taxon>Pentapetalae</taxon>
        <taxon>asterids</taxon>
        <taxon>lamiids</taxon>
        <taxon>Lamiales</taxon>
        <taxon>Pedaliaceae</taxon>
        <taxon>Sesamum</taxon>
    </lineage>
</organism>
<dbReference type="EMBL" id="JACGWN010000131">
    <property type="protein sequence ID" value="KAL0386494.1"/>
    <property type="molecule type" value="Genomic_DNA"/>
</dbReference>
<reference evidence="1" key="1">
    <citation type="submission" date="2020-06" db="EMBL/GenBank/DDBJ databases">
        <authorList>
            <person name="Li T."/>
            <person name="Hu X."/>
            <person name="Zhang T."/>
            <person name="Song X."/>
            <person name="Zhang H."/>
            <person name="Dai N."/>
            <person name="Sheng W."/>
            <person name="Hou X."/>
            <person name="Wei L."/>
        </authorList>
    </citation>
    <scope>NUCLEOTIDE SEQUENCE</scope>
    <source>
        <strain evidence="1">KEN1</strain>
        <tissue evidence="1">Leaf</tissue>
    </source>
</reference>
<evidence type="ECO:0000313" key="1">
    <source>
        <dbReference type="EMBL" id="KAL0386494.1"/>
    </source>
</evidence>
<proteinExistence type="predicted"/>